<sequence>MTFISKVKQGAINGWHTHQILPSISIAQAILESASGASPLGAKYNNLFGIKASEDWTGKVINLPTRDYGANGSYQTNANFRWYDSWNDSMLDHAAFFTNTPWREINYAAVVGEKDYKKAAQALQSAGYATDPQYATKLIQRIEQNNLTQYDTEAFNGQPSNVGVIKKTVGGTLTELAKSAVKQYDVTLIGDSLGVGTQPKLAGAFKSFTHDVLGSRQITHATNSLNGTYVLQSLKDYGQLKDIVVVILGTNRGVTDTEIDNFVAIAGNRKVIFVDTNSNVAHRQSVSDAYRRASERHNNAYFANWMAHSSSLRSRYFGSDDIHMTNEGYQAHANFIKMAVYEAGVGVKTTSGTIGTLTEYIGIEDIDYKGGNLVSPKGESVIYNHPANELWGSKTGERVIWIESILEVDSDDPQFILETAVKVMKENGQPAAQYVVDLAELPDDVSIGEWGLVLDHEFNPPLYIHARVLEIITSETDINANKAVIGNVTEVFPADKSDIKLIQAELKKTRTELMGEWRQSIETTAVMSATNGFILSDYIQETQLVVSIPSTSQMPAYYTWERVSEDSIADREFNDILENTEETNRLTLYLKDVVGDESMFICIALDTKRKVINIATTMVRYQLQGLSEADKSEIQNGTVNNLKRGEVVTEINNNNAFNITNNGISIGGVELTSVQLHQLLELLN</sequence>
<dbReference type="Gene3D" id="3.40.50.1110">
    <property type="entry name" value="SGNH hydrolase"/>
    <property type="match status" value="1"/>
</dbReference>
<dbReference type="SMART" id="SM00047">
    <property type="entry name" value="LYZ2"/>
    <property type="match status" value="1"/>
</dbReference>
<evidence type="ECO:0000313" key="5">
    <source>
        <dbReference type="Proteomes" id="UP000440066"/>
    </source>
</evidence>
<dbReference type="PRINTS" id="PR01002">
    <property type="entry name" value="FLGFLGJ"/>
</dbReference>
<reference evidence="4 5" key="1">
    <citation type="submission" date="2019-11" db="EMBL/GenBank/DDBJ databases">
        <title>Characterisation of Fundicoccus ignavus gen. nov. sp. nov., a novel genus of the family Aerococcaceae from bulk tank milk.</title>
        <authorList>
            <person name="Siebert A."/>
            <person name="Huptas C."/>
            <person name="Wenning M."/>
            <person name="Scherer S."/>
            <person name="Doll E.V."/>
        </authorList>
    </citation>
    <scope>NUCLEOTIDE SEQUENCE [LARGE SCALE GENOMIC DNA]</scope>
    <source>
        <strain evidence="4 5">DSM 109652</strain>
    </source>
</reference>
<accession>A0A844C5Z0</accession>
<dbReference type="PANTHER" id="PTHR33308:SF10">
    <property type="entry name" value="EXO-GLUCOSAMINIDASE LYTG"/>
    <property type="match status" value="1"/>
</dbReference>
<dbReference type="Gene3D" id="4.10.80.30">
    <property type="entry name" value="DNA polymerase, domain 6"/>
    <property type="match status" value="1"/>
</dbReference>
<dbReference type="EMBL" id="WJQT01000002">
    <property type="protein sequence ID" value="MRJ46466.1"/>
    <property type="molecule type" value="Genomic_DNA"/>
</dbReference>
<dbReference type="Pfam" id="PF01832">
    <property type="entry name" value="Glucosaminidase"/>
    <property type="match status" value="1"/>
</dbReference>
<comment type="caution">
    <text evidence="4">The sequence shown here is derived from an EMBL/GenBank/DDBJ whole genome shotgun (WGS) entry which is preliminary data.</text>
</comment>
<dbReference type="AlphaFoldDB" id="A0A844C5Z0"/>
<dbReference type="SUPFAM" id="SSF52266">
    <property type="entry name" value="SGNH hydrolase"/>
    <property type="match status" value="1"/>
</dbReference>
<evidence type="ECO:0000259" key="3">
    <source>
        <dbReference type="SMART" id="SM00047"/>
    </source>
</evidence>
<dbReference type="PANTHER" id="PTHR33308">
    <property type="entry name" value="PEPTIDOGLYCAN HYDROLASE FLGJ"/>
    <property type="match status" value="1"/>
</dbReference>
<keyword evidence="2" id="KW-0378">Hydrolase</keyword>
<dbReference type="Gene3D" id="1.10.530.10">
    <property type="match status" value="1"/>
</dbReference>
<dbReference type="GO" id="GO:0004040">
    <property type="term" value="F:amidase activity"/>
    <property type="evidence" value="ECO:0007669"/>
    <property type="project" value="InterPro"/>
</dbReference>
<dbReference type="InterPro" id="IPR036514">
    <property type="entry name" value="SGNH_hydro_sf"/>
</dbReference>
<dbReference type="InterPro" id="IPR002901">
    <property type="entry name" value="MGlyc_endo_b_GlcNAc-like_dom"/>
</dbReference>
<proteinExistence type="inferred from homology"/>
<gene>
    <name evidence="4" type="ORF">GF867_02645</name>
</gene>
<organism evidence="4 5">
    <name type="scientific">Fundicoccus ignavus</name>
    <dbReference type="NCBI Taxonomy" id="2664442"/>
    <lineage>
        <taxon>Bacteria</taxon>
        <taxon>Bacillati</taxon>
        <taxon>Bacillota</taxon>
        <taxon>Bacilli</taxon>
        <taxon>Lactobacillales</taxon>
        <taxon>Aerococcaceae</taxon>
        <taxon>Fundicoccus</taxon>
    </lineage>
</organism>
<dbReference type="RefSeq" id="WP_153831568.1">
    <property type="nucleotide sequence ID" value="NZ_WJQT01000002.1"/>
</dbReference>
<feature type="domain" description="Mannosyl-glycoprotein endo-beta-N-acetylglucosamidase-like" evidence="3">
    <location>
        <begin position="2"/>
        <end position="151"/>
    </location>
</feature>
<evidence type="ECO:0000313" key="4">
    <source>
        <dbReference type="EMBL" id="MRJ46466.1"/>
    </source>
</evidence>
<protein>
    <recommendedName>
        <fullName evidence="3">Mannosyl-glycoprotein endo-beta-N-acetylglucosamidase-like domain-containing protein</fullName>
    </recommendedName>
</protein>
<name>A0A844C5Z0_9LACT</name>
<dbReference type="Proteomes" id="UP000440066">
    <property type="component" value="Unassembled WGS sequence"/>
</dbReference>
<evidence type="ECO:0000256" key="1">
    <source>
        <dbReference type="ARBA" id="ARBA00010266"/>
    </source>
</evidence>
<comment type="similarity">
    <text evidence="1">Belongs to the glycosyl hydrolase 73 family.</text>
</comment>
<dbReference type="InterPro" id="IPR051056">
    <property type="entry name" value="Glycosyl_Hydrolase_73"/>
</dbReference>
<evidence type="ECO:0000256" key="2">
    <source>
        <dbReference type="ARBA" id="ARBA00022801"/>
    </source>
</evidence>